<dbReference type="Pfam" id="PF00534">
    <property type="entry name" value="Glycos_transf_1"/>
    <property type="match status" value="1"/>
</dbReference>
<proteinExistence type="predicted"/>
<accession>A0ABV4Y9I6</accession>
<dbReference type="Proteomes" id="UP001576776">
    <property type="component" value="Unassembled WGS sequence"/>
</dbReference>
<dbReference type="SUPFAM" id="SSF53756">
    <property type="entry name" value="UDP-Glycosyltransferase/glycogen phosphorylase"/>
    <property type="match status" value="1"/>
</dbReference>
<feature type="domain" description="Glycosyl transferase family 1" evidence="1">
    <location>
        <begin position="193"/>
        <end position="356"/>
    </location>
</feature>
<comment type="caution">
    <text evidence="2">The sequence shown here is derived from an EMBL/GenBank/DDBJ whole genome shotgun (WGS) entry which is preliminary data.</text>
</comment>
<dbReference type="EMBL" id="JBHFNS010000041">
    <property type="protein sequence ID" value="MFB2935480.1"/>
    <property type="molecule type" value="Genomic_DNA"/>
</dbReference>
<evidence type="ECO:0000313" key="3">
    <source>
        <dbReference type="Proteomes" id="UP001576776"/>
    </source>
</evidence>
<keyword evidence="2" id="KW-0808">Transferase</keyword>
<name>A0ABV4Y9I6_9CYAN</name>
<dbReference type="InterPro" id="IPR050194">
    <property type="entry name" value="Glycosyltransferase_grp1"/>
</dbReference>
<gene>
    <name evidence="2" type="ORF">ACE1B6_09385</name>
</gene>
<dbReference type="RefSeq" id="WP_413256995.1">
    <property type="nucleotide sequence ID" value="NZ_JBHFNS010000041.1"/>
</dbReference>
<dbReference type="PANTHER" id="PTHR45947">
    <property type="entry name" value="SULFOQUINOVOSYL TRANSFERASE SQD2"/>
    <property type="match status" value="1"/>
</dbReference>
<evidence type="ECO:0000313" key="2">
    <source>
        <dbReference type="EMBL" id="MFB2935480.1"/>
    </source>
</evidence>
<reference evidence="2 3" key="1">
    <citation type="submission" date="2024-09" db="EMBL/GenBank/DDBJ databases">
        <title>Floridaenema gen nov. (Aerosakkonemataceae, Aerosakkonematales ord. nov., Cyanobacteria) from benthic tropical and subtropical fresh waters, with the description of four new species.</title>
        <authorList>
            <person name="Moretto J.A."/>
            <person name="Berthold D.E."/>
            <person name="Lefler F.W."/>
            <person name="Huang I.-S."/>
            <person name="Laughinghouse H. IV."/>
        </authorList>
    </citation>
    <scope>NUCLEOTIDE SEQUENCE [LARGE SCALE GENOMIC DNA]</scope>
    <source>
        <strain evidence="2 3">BLCC-F154</strain>
    </source>
</reference>
<dbReference type="Gene3D" id="3.40.50.2000">
    <property type="entry name" value="Glycogen Phosphorylase B"/>
    <property type="match status" value="2"/>
</dbReference>
<dbReference type="CDD" id="cd03801">
    <property type="entry name" value="GT4_PimA-like"/>
    <property type="match status" value="1"/>
</dbReference>
<protein>
    <submittedName>
        <fullName evidence="2">Glycosyltransferase family 4 protein</fullName>
        <ecNumber evidence="2">2.4.-.-</ecNumber>
    </submittedName>
</protein>
<dbReference type="GO" id="GO:0016757">
    <property type="term" value="F:glycosyltransferase activity"/>
    <property type="evidence" value="ECO:0007669"/>
    <property type="project" value="UniProtKB-KW"/>
</dbReference>
<sequence length="383" mass="42881">MQPLRILILTNLYPPQAIGGYERAIADYAKILHQRGHQVLVLTSDTQKHKVNYIRDNLEPPVKSCFNLTGTWSNGKALWFSPEEVVPINSQNKTILNAEIQNFQPQVCLAGNIDFLGLELLQIILSSGIPIAHYVMNANPGYFPEETPQTPDYKYITCSNWLKEHLQTQGYPTESTQTIYPGAAVTEFYQPELPPRDRLRIAYASLVMPYKGADILIAALSLLETLGIEFTATIAGGNFQPEFVEALQEMVELEGLTEKIKFPGVLSREELKQLYRTHNVLVFPSRFAEPFGISQIEAMAAGLTLVTSATGGAKEIVEHQVDGLVFESENPLDLADILSTLPQFPEEWQAITRQGQQRALSEFNQTKTVEQLESVFQELITNN</sequence>
<dbReference type="PANTHER" id="PTHR45947:SF3">
    <property type="entry name" value="SULFOQUINOVOSYL TRANSFERASE SQD2"/>
    <property type="match status" value="1"/>
</dbReference>
<evidence type="ECO:0000259" key="1">
    <source>
        <dbReference type="Pfam" id="PF00534"/>
    </source>
</evidence>
<organism evidence="2 3">
    <name type="scientific">Floridaenema fluviatile BLCC-F154</name>
    <dbReference type="NCBI Taxonomy" id="3153640"/>
    <lineage>
        <taxon>Bacteria</taxon>
        <taxon>Bacillati</taxon>
        <taxon>Cyanobacteriota</taxon>
        <taxon>Cyanophyceae</taxon>
        <taxon>Oscillatoriophycideae</taxon>
        <taxon>Aerosakkonematales</taxon>
        <taxon>Aerosakkonemataceae</taxon>
        <taxon>Floridanema</taxon>
        <taxon>Floridanema fluviatile</taxon>
    </lineage>
</organism>
<keyword evidence="2" id="KW-0328">Glycosyltransferase</keyword>
<dbReference type="EC" id="2.4.-.-" evidence="2"/>
<dbReference type="InterPro" id="IPR001296">
    <property type="entry name" value="Glyco_trans_1"/>
</dbReference>
<keyword evidence="3" id="KW-1185">Reference proteome</keyword>